<protein>
    <recommendedName>
        <fullName evidence="4">GH26 domain-containing protein</fullName>
    </recommendedName>
</protein>
<name>A0ABD0J9C9_9CAEN</name>
<dbReference type="EMBL" id="JACVVK020000553">
    <property type="protein sequence ID" value="KAK7466635.1"/>
    <property type="molecule type" value="Genomic_DNA"/>
</dbReference>
<comment type="caution">
    <text evidence="2">The sequence shown here is derived from an EMBL/GenBank/DDBJ whole genome shotgun (WGS) entry which is preliminary data.</text>
</comment>
<evidence type="ECO:0008006" key="4">
    <source>
        <dbReference type="Google" id="ProtNLM"/>
    </source>
</evidence>
<dbReference type="InterPro" id="IPR017853">
    <property type="entry name" value="GH"/>
</dbReference>
<feature type="chain" id="PRO_5044885094" description="GH26 domain-containing protein" evidence="1">
    <location>
        <begin position="22"/>
        <end position="137"/>
    </location>
</feature>
<sequence length="137" mass="15399">MRAAVFLFFGVCFASLSEVRGQRLRVSGTHIMRGHDRFFLSGANSAWVAYGYDFGNHQYQQRRAVYLSMLDVVSQAGGNSMRTWVHIHGATSPKFNSSGHVTGLDNDGSFLSDFKRYLDDARARPHLPLFMERSCSS</sequence>
<organism evidence="2 3">
    <name type="scientific">Batillaria attramentaria</name>
    <dbReference type="NCBI Taxonomy" id="370345"/>
    <lineage>
        <taxon>Eukaryota</taxon>
        <taxon>Metazoa</taxon>
        <taxon>Spiralia</taxon>
        <taxon>Lophotrochozoa</taxon>
        <taxon>Mollusca</taxon>
        <taxon>Gastropoda</taxon>
        <taxon>Caenogastropoda</taxon>
        <taxon>Sorbeoconcha</taxon>
        <taxon>Cerithioidea</taxon>
        <taxon>Batillariidae</taxon>
        <taxon>Batillaria</taxon>
    </lineage>
</organism>
<evidence type="ECO:0000313" key="3">
    <source>
        <dbReference type="Proteomes" id="UP001519460"/>
    </source>
</evidence>
<dbReference type="AlphaFoldDB" id="A0ABD0J9C9"/>
<dbReference type="Proteomes" id="UP001519460">
    <property type="component" value="Unassembled WGS sequence"/>
</dbReference>
<dbReference type="PANTHER" id="PTHR37398:SF3">
    <property type="entry name" value="GLYCOSIDE HYDROLASE FAMILY 5 DOMAIN-CONTAINING PROTEIN"/>
    <property type="match status" value="1"/>
</dbReference>
<keyword evidence="3" id="KW-1185">Reference proteome</keyword>
<feature type="signal peptide" evidence="1">
    <location>
        <begin position="1"/>
        <end position="21"/>
    </location>
</feature>
<proteinExistence type="predicted"/>
<dbReference type="Gene3D" id="3.20.20.80">
    <property type="entry name" value="Glycosidases"/>
    <property type="match status" value="1"/>
</dbReference>
<evidence type="ECO:0000256" key="1">
    <source>
        <dbReference type="SAM" id="SignalP"/>
    </source>
</evidence>
<accession>A0ABD0J9C9</accession>
<reference evidence="2 3" key="1">
    <citation type="journal article" date="2023" name="Sci. Data">
        <title>Genome assembly of the Korean intertidal mud-creeper Batillaria attramentaria.</title>
        <authorList>
            <person name="Patra A.K."/>
            <person name="Ho P.T."/>
            <person name="Jun S."/>
            <person name="Lee S.J."/>
            <person name="Kim Y."/>
            <person name="Won Y.J."/>
        </authorList>
    </citation>
    <scope>NUCLEOTIDE SEQUENCE [LARGE SCALE GENOMIC DNA]</scope>
    <source>
        <strain evidence="2">Wonlab-2016</strain>
    </source>
</reference>
<keyword evidence="1" id="KW-0732">Signal</keyword>
<gene>
    <name evidence="2" type="ORF">BaRGS_00037292</name>
</gene>
<evidence type="ECO:0000313" key="2">
    <source>
        <dbReference type="EMBL" id="KAK7466635.1"/>
    </source>
</evidence>
<dbReference type="SUPFAM" id="SSF51445">
    <property type="entry name" value="(Trans)glycosidases"/>
    <property type="match status" value="1"/>
</dbReference>
<dbReference type="PANTHER" id="PTHR37398">
    <property type="entry name" value="ENDO-BETA-1,4-MANNANASE"/>
    <property type="match status" value="1"/>
</dbReference>